<evidence type="ECO:0000256" key="2">
    <source>
        <dbReference type="SAM" id="Phobius"/>
    </source>
</evidence>
<sequence length="252" mass="27084">MVRTRGGLDTSPSQPQATRCCPPAAQQHGLLAAVTHTGGHTPTGSLPACPDRPSFADAPAKPDRRGVEVQNTEHTWWWQGANPQQHNHVPCRAASPIHGPRRLPPLALPCSALAPNQPRALRNRRLHTSAERVSATRRRGCVKTGISHTTSHALRRPLAHTYAVARQGQSETLTMKTGWDSRPPPPLRLTRSHFQLAHFTTSQPSPTPPAAGVFLFACLLGAVGGLGITTAGMVAAVHHDTCMHASRLVRGR</sequence>
<comment type="caution">
    <text evidence="3">The sequence shown here is derived from an EMBL/GenBank/DDBJ whole genome shotgun (WGS) entry which is preliminary data.</text>
</comment>
<dbReference type="EMBL" id="MU853422">
    <property type="protein sequence ID" value="KAK4131725.1"/>
    <property type="molecule type" value="Genomic_DNA"/>
</dbReference>
<protein>
    <submittedName>
        <fullName evidence="3">Uncharacterized protein</fullName>
    </submittedName>
</protein>
<keyword evidence="2" id="KW-0812">Transmembrane</keyword>
<organism evidence="3 4">
    <name type="scientific">Trichocladium antarcticum</name>
    <dbReference type="NCBI Taxonomy" id="1450529"/>
    <lineage>
        <taxon>Eukaryota</taxon>
        <taxon>Fungi</taxon>
        <taxon>Dikarya</taxon>
        <taxon>Ascomycota</taxon>
        <taxon>Pezizomycotina</taxon>
        <taxon>Sordariomycetes</taxon>
        <taxon>Sordariomycetidae</taxon>
        <taxon>Sordariales</taxon>
        <taxon>Chaetomiaceae</taxon>
        <taxon>Trichocladium</taxon>
    </lineage>
</organism>
<proteinExistence type="predicted"/>
<evidence type="ECO:0000313" key="3">
    <source>
        <dbReference type="EMBL" id="KAK4131725.1"/>
    </source>
</evidence>
<dbReference type="AlphaFoldDB" id="A0AAN6UFG1"/>
<evidence type="ECO:0000313" key="4">
    <source>
        <dbReference type="Proteomes" id="UP001304895"/>
    </source>
</evidence>
<reference evidence="3" key="2">
    <citation type="submission" date="2023-05" db="EMBL/GenBank/DDBJ databases">
        <authorList>
            <consortium name="Lawrence Berkeley National Laboratory"/>
            <person name="Steindorff A."/>
            <person name="Hensen N."/>
            <person name="Bonometti L."/>
            <person name="Westerberg I."/>
            <person name="Brannstrom I.O."/>
            <person name="Guillou S."/>
            <person name="Cros-Aarteil S."/>
            <person name="Calhoun S."/>
            <person name="Haridas S."/>
            <person name="Kuo A."/>
            <person name="Mondo S."/>
            <person name="Pangilinan J."/>
            <person name="Riley R."/>
            <person name="Labutti K."/>
            <person name="Andreopoulos B."/>
            <person name="Lipzen A."/>
            <person name="Chen C."/>
            <person name="Yanf M."/>
            <person name="Daum C."/>
            <person name="Ng V."/>
            <person name="Clum A."/>
            <person name="Ohm R."/>
            <person name="Martin F."/>
            <person name="Silar P."/>
            <person name="Natvig D."/>
            <person name="Lalanne C."/>
            <person name="Gautier V."/>
            <person name="Ament-Velasquez S.L."/>
            <person name="Kruys A."/>
            <person name="Hutchinson M.I."/>
            <person name="Powell A.J."/>
            <person name="Barry K."/>
            <person name="Miller A.N."/>
            <person name="Grigoriev I.V."/>
            <person name="Debuchy R."/>
            <person name="Gladieux P."/>
            <person name="Thoren M.H."/>
            <person name="Johannesson H."/>
        </authorList>
    </citation>
    <scope>NUCLEOTIDE SEQUENCE</scope>
    <source>
        <strain evidence="3">CBS 123565</strain>
    </source>
</reference>
<keyword evidence="2" id="KW-0472">Membrane</keyword>
<name>A0AAN6UFG1_9PEZI</name>
<reference evidence="3" key="1">
    <citation type="journal article" date="2023" name="Mol. Phylogenet. Evol.">
        <title>Genome-scale phylogeny and comparative genomics of the fungal order Sordariales.</title>
        <authorList>
            <person name="Hensen N."/>
            <person name="Bonometti L."/>
            <person name="Westerberg I."/>
            <person name="Brannstrom I.O."/>
            <person name="Guillou S."/>
            <person name="Cros-Aarteil S."/>
            <person name="Calhoun S."/>
            <person name="Haridas S."/>
            <person name="Kuo A."/>
            <person name="Mondo S."/>
            <person name="Pangilinan J."/>
            <person name="Riley R."/>
            <person name="LaButti K."/>
            <person name="Andreopoulos B."/>
            <person name="Lipzen A."/>
            <person name="Chen C."/>
            <person name="Yan M."/>
            <person name="Daum C."/>
            <person name="Ng V."/>
            <person name="Clum A."/>
            <person name="Steindorff A."/>
            <person name="Ohm R.A."/>
            <person name="Martin F."/>
            <person name="Silar P."/>
            <person name="Natvig D.O."/>
            <person name="Lalanne C."/>
            <person name="Gautier V."/>
            <person name="Ament-Velasquez S.L."/>
            <person name="Kruys A."/>
            <person name="Hutchinson M.I."/>
            <person name="Powell A.J."/>
            <person name="Barry K."/>
            <person name="Miller A.N."/>
            <person name="Grigoriev I.V."/>
            <person name="Debuchy R."/>
            <person name="Gladieux P."/>
            <person name="Hiltunen Thoren M."/>
            <person name="Johannesson H."/>
        </authorList>
    </citation>
    <scope>NUCLEOTIDE SEQUENCE</scope>
    <source>
        <strain evidence="3">CBS 123565</strain>
    </source>
</reference>
<dbReference type="Proteomes" id="UP001304895">
    <property type="component" value="Unassembled WGS sequence"/>
</dbReference>
<evidence type="ECO:0000256" key="1">
    <source>
        <dbReference type="SAM" id="MobiDB-lite"/>
    </source>
</evidence>
<gene>
    <name evidence="3" type="ORF">BT67DRAFT_149352</name>
</gene>
<keyword evidence="4" id="KW-1185">Reference proteome</keyword>
<feature type="transmembrane region" description="Helical" evidence="2">
    <location>
        <begin position="213"/>
        <end position="237"/>
    </location>
</feature>
<accession>A0AAN6UFG1</accession>
<keyword evidence="2" id="KW-1133">Transmembrane helix</keyword>
<feature type="region of interest" description="Disordered" evidence="1">
    <location>
        <begin position="1"/>
        <end position="21"/>
    </location>
</feature>